<dbReference type="EMBL" id="CM000913">
    <property type="protein sequence ID" value="EFG10030.1"/>
    <property type="molecule type" value="Genomic_DNA"/>
</dbReference>
<dbReference type="AlphaFoldDB" id="E2PW40"/>
<evidence type="ECO:0000313" key="3">
    <source>
        <dbReference type="Proteomes" id="UP000002357"/>
    </source>
</evidence>
<evidence type="ECO:0000256" key="1">
    <source>
        <dbReference type="SAM" id="MobiDB-lite"/>
    </source>
</evidence>
<accession>E2PW40</accession>
<evidence type="ECO:0000313" key="2">
    <source>
        <dbReference type="EMBL" id="EFG10030.1"/>
    </source>
</evidence>
<name>E2PW40_STRCL</name>
<protein>
    <submittedName>
        <fullName evidence="2">Uncharacterized protein</fullName>
    </submittedName>
</protein>
<sequence>MRQTAEPGRHGYVSRNSYEQVDSVRTLPTRRDRRPSYGIRRALPRPARADGPGALMAFAGLDLRYRGKKSSRPPRGETRRPSLAFCFAFKPDAYNGSWPRGGA</sequence>
<gene>
    <name evidence="2" type="ORF">SCLAV_4957</name>
</gene>
<reference evidence="2 3" key="1">
    <citation type="journal article" date="2010" name="Genome Biol. Evol.">
        <title>The sequence of a 1.8-mb bacterial linear plasmid reveals a rich evolutionary reservoir of secondary metabolic pathways.</title>
        <authorList>
            <person name="Medema M.H."/>
            <person name="Trefzer A."/>
            <person name="Kovalchuk A."/>
            <person name="van den Berg M."/>
            <person name="Mueller U."/>
            <person name="Heijne W."/>
            <person name="Wu L."/>
            <person name="Alam M.T."/>
            <person name="Ronning C.M."/>
            <person name="Nierman W.C."/>
            <person name="Bovenberg R.A.L."/>
            <person name="Breitling R."/>
            <person name="Takano E."/>
        </authorList>
    </citation>
    <scope>NUCLEOTIDE SEQUENCE [LARGE SCALE GENOMIC DNA]</scope>
    <source>
        <strain evidence="3">ATCC 27064 / DSM 738 / JCM 4710 / NBRC 13307 / NCIMB 12785 / NRRL 3585 / VKM Ac-602</strain>
    </source>
</reference>
<feature type="region of interest" description="Disordered" evidence="1">
    <location>
        <begin position="1"/>
        <end position="52"/>
    </location>
</feature>
<keyword evidence="3" id="KW-1185">Reference proteome</keyword>
<organism evidence="2 3">
    <name type="scientific">Streptomyces clavuligerus</name>
    <dbReference type="NCBI Taxonomy" id="1901"/>
    <lineage>
        <taxon>Bacteria</taxon>
        <taxon>Bacillati</taxon>
        <taxon>Actinomycetota</taxon>
        <taxon>Actinomycetes</taxon>
        <taxon>Kitasatosporales</taxon>
        <taxon>Streptomycetaceae</taxon>
        <taxon>Streptomyces</taxon>
    </lineage>
</organism>
<proteinExistence type="predicted"/>
<dbReference type="Proteomes" id="UP000002357">
    <property type="component" value="Chromosome"/>
</dbReference>